<keyword evidence="3" id="KW-1003">Cell membrane</keyword>
<dbReference type="Gene3D" id="1.20.1640.10">
    <property type="entry name" value="Multidrug efflux transporter AcrB transmembrane domain"/>
    <property type="match status" value="2"/>
</dbReference>
<sequence>MSTLAHWCSRRRFAVLGAWIVALVALAALAVGGGTAFTDAAELPDSESATAYALLGDSTGQTGQIVWHTEGAAVDSAQVKATAAEMLSKIEDLPGVRAITSPYDRAGSAQLDTTTNTAYARIVLADDADTTPVTDTAFAYDTAGFDVEAGGQAFTEQPGASHGTEAVGIIAALVILVLMFRSGWAAALPILTGVVGVAASLLLVMIASHVVDLAATSLTMGALIGLGVGIDYALFIVNRHRKGLLTGRSVRDSVADALDTSGRAVVFAGATVIVALLGMFVVDLGILTGMARAAAVTVLFTILAAVTLLPALLTMIGHRVLSKRQRAALTAGAYPIASHRPTLGYRWAALIDRAPWRAATAALLVIGVLAAPVTMMRVGDADASSDPAGTPARAYHDLMAPAFGDGFDATLLLVAETPDAAASTAFTALAGELRSVPGVAAVAAAGRNVLTVVPTTSSQQQETADLVHRLRDRVIPAAEAGTGLRVYVGGTTATSIDMSDALLGKLPLYLGLIAVLGFLLLAVAFRSVLVPLVGALSNLATILVGLGALTAIFQFGWGSQLLGVGSGAPIMYLIPVLIVGVVFGLSMDYQVFLVSRMHEEWTHTRDNRRAIRVGLTETGQVIAAAATIMLCVFASFGFSGERIVSGIGIGLGIAVLVDAFVVRLTLIPALMRLIGRANWSYPRWADRITPRVAIEGPMDVPAEPDMATAGR</sequence>
<feature type="domain" description="SSD" evidence="8">
    <location>
        <begin position="223"/>
        <end position="315"/>
    </location>
</feature>
<evidence type="ECO:0000256" key="7">
    <source>
        <dbReference type="SAM" id="Phobius"/>
    </source>
</evidence>
<comment type="caution">
    <text evidence="9">The sequence shown here is derived from an EMBL/GenBank/DDBJ whole genome shotgun (WGS) entry which is preliminary data.</text>
</comment>
<evidence type="ECO:0000313" key="9">
    <source>
        <dbReference type="EMBL" id="MFD1367038.1"/>
    </source>
</evidence>
<dbReference type="SUPFAM" id="SSF82866">
    <property type="entry name" value="Multidrug efflux transporter AcrB transmembrane domain"/>
    <property type="match status" value="2"/>
</dbReference>
<dbReference type="PANTHER" id="PTHR33406:SF11">
    <property type="entry name" value="MEMBRANE PROTEIN SCO6666-RELATED"/>
    <property type="match status" value="1"/>
</dbReference>
<gene>
    <name evidence="9" type="ORF">ACFQ5G_16930</name>
</gene>
<organism evidence="9 10">
    <name type="scientific">Actinoplanes sichuanensis</name>
    <dbReference type="NCBI Taxonomy" id="512349"/>
    <lineage>
        <taxon>Bacteria</taxon>
        <taxon>Bacillati</taxon>
        <taxon>Actinomycetota</taxon>
        <taxon>Actinomycetes</taxon>
        <taxon>Micromonosporales</taxon>
        <taxon>Micromonosporaceae</taxon>
        <taxon>Actinoplanes</taxon>
    </lineage>
</organism>
<keyword evidence="10" id="KW-1185">Reference proteome</keyword>
<dbReference type="Pfam" id="PF03176">
    <property type="entry name" value="MMPL"/>
    <property type="match status" value="2"/>
</dbReference>
<evidence type="ECO:0000256" key="1">
    <source>
        <dbReference type="ARBA" id="ARBA00004651"/>
    </source>
</evidence>
<dbReference type="InterPro" id="IPR000731">
    <property type="entry name" value="SSD"/>
</dbReference>
<evidence type="ECO:0000259" key="8">
    <source>
        <dbReference type="PROSITE" id="PS50156"/>
    </source>
</evidence>
<accession>A0ABW4A9S3</accession>
<feature type="transmembrane region" description="Helical" evidence="7">
    <location>
        <begin position="615"/>
        <end position="637"/>
    </location>
</feature>
<comment type="similarity">
    <text evidence="2">Belongs to the resistance-nodulation-cell division (RND) (TC 2.A.6) family. MmpL subfamily.</text>
</comment>
<feature type="transmembrane region" description="Helical" evidence="7">
    <location>
        <begin position="264"/>
        <end position="287"/>
    </location>
</feature>
<feature type="transmembrane region" description="Helical" evidence="7">
    <location>
        <begin position="532"/>
        <end position="557"/>
    </location>
</feature>
<evidence type="ECO:0000256" key="5">
    <source>
        <dbReference type="ARBA" id="ARBA00022989"/>
    </source>
</evidence>
<keyword evidence="4 7" id="KW-0812">Transmembrane</keyword>
<evidence type="ECO:0000256" key="3">
    <source>
        <dbReference type="ARBA" id="ARBA00022475"/>
    </source>
</evidence>
<keyword evidence="5 7" id="KW-1133">Transmembrane helix</keyword>
<feature type="transmembrane region" description="Helical" evidence="7">
    <location>
        <begin position="213"/>
        <end position="235"/>
    </location>
</feature>
<feature type="transmembrane region" description="Helical" evidence="7">
    <location>
        <begin position="162"/>
        <end position="180"/>
    </location>
</feature>
<feature type="transmembrane region" description="Helical" evidence="7">
    <location>
        <begin position="506"/>
        <end position="525"/>
    </location>
</feature>
<protein>
    <submittedName>
        <fullName evidence="9">MMPL family transporter</fullName>
    </submittedName>
</protein>
<comment type="subcellular location">
    <subcellularLocation>
        <location evidence="1">Cell membrane</location>
        <topology evidence="1">Multi-pass membrane protein</topology>
    </subcellularLocation>
</comment>
<dbReference type="InterPro" id="IPR004869">
    <property type="entry name" value="MMPL_dom"/>
</dbReference>
<dbReference type="PROSITE" id="PS50156">
    <property type="entry name" value="SSD"/>
    <property type="match status" value="1"/>
</dbReference>
<evidence type="ECO:0000256" key="6">
    <source>
        <dbReference type="ARBA" id="ARBA00023136"/>
    </source>
</evidence>
<reference evidence="10" key="1">
    <citation type="journal article" date="2019" name="Int. J. Syst. Evol. Microbiol.">
        <title>The Global Catalogue of Microorganisms (GCM) 10K type strain sequencing project: providing services to taxonomists for standard genome sequencing and annotation.</title>
        <authorList>
            <consortium name="The Broad Institute Genomics Platform"/>
            <consortium name="The Broad Institute Genome Sequencing Center for Infectious Disease"/>
            <person name="Wu L."/>
            <person name="Ma J."/>
        </authorList>
    </citation>
    <scope>NUCLEOTIDE SEQUENCE [LARGE SCALE GENOMIC DNA]</scope>
    <source>
        <strain evidence="10">CCM 7526</strain>
    </source>
</reference>
<evidence type="ECO:0000256" key="2">
    <source>
        <dbReference type="ARBA" id="ARBA00010157"/>
    </source>
</evidence>
<evidence type="ECO:0000256" key="4">
    <source>
        <dbReference type="ARBA" id="ARBA00022692"/>
    </source>
</evidence>
<feature type="transmembrane region" description="Helical" evidence="7">
    <location>
        <begin position="187"/>
        <end position="207"/>
    </location>
</feature>
<dbReference type="InterPro" id="IPR050545">
    <property type="entry name" value="Mycobact_MmpL"/>
</dbReference>
<name>A0ABW4A9S3_9ACTN</name>
<dbReference type="EMBL" id="JBHTMK010000020">
    <property type="protein sequence ID" value="MFD1367038.1"/>
    <property type="molecule type" value="Genomic_DNA"/>
</dbReference>
<dbReference type="RefSeq" id="WP_317796079.1">
    <property type="nucleotide sequence ID" value="NZ_AP028461.1"/>
</dbReference>
<dbReference type="PANTHER" id="PTHR33406">
    <property type="entry name" value="MEMBRANE PROTEIN MJ1562-RELATED"/>
    <property type="match status" value="1"/>
</dbReference>
<dbReference type="Proteomes" id="UP001597183">
    <property type="component" value="Unassembled WGS sequence"/>
</dbReference>
<proteinExistence type="inferred from homology"/>
<keyword evidence="6 7" id="KW-0472">Membrane</keyword>
<feature type="transmembrane region" description="Helical" evidence="7">
    <location>
        <begin position="356"/>
        <end position="375"/>
    </location>
</feature>
<feature type="transmembrane region" description="Helical" evidence="7">
    <location>
        <begin position="293"/>
        <end position="316"/>
    </location>
</feature>
<evidence type="ECO:0000313" key="10">
    <source>
        <dbReference type="Proteomes" id="UP001597183"/>
    </source>
</evidence>
<feature type="transmembrane region" description="Helical" evidence="7">
    <location>
        <begin position="569"/>
        <end position="594"/>
    </location>
</feature>
<feature type="transmembrane region" description="Helical" evidence="7">
    <location>
        <begin position="643"/>
        <end position="666"/>
    </location>
</feature>